<dbReference type="InterPro" id="IPR022742">
    <property type="entry name" value="Hydrolase_4"/>
</dbReference>
<keyword evidence="5" id="KW-1185">Reference proteome</keyword>
<gene>
    <name evidence="4" type="ORF">GKIL_3624</name>
</gene>
<dbReference type="PATRIC" id="fig|1183438.3.peg.3561"/>
<organism evidence="4 5">
    <name type="scientific">Gloeobacter kilaueensis (strain ATCC BAA-2537 / CCAP 1431/1 / ULC 316 / JS1)</name>
    <dbReference type="NCBI Taxonomy" id="1183438"/>
    <lineage>
        <taxon>Bacteria</taxon>
        <taxon>Bacillati</taxon>
        <taxon>Cyanobacteriota</taxon>
        <taxon>Cyanophyceae</taxon>
        <taxon>Gloeobacterales</taxon>
        <taxon>Gloeobacteraceae</taxon>
        <taxon>Gloeobacter</taxon>
    </lineage>
</organism>
<dbReference type="SUPFAM" id="SSF53474">
    <property type="entry name" value="alpha/beta-Hydrolases"/>
    <property type="match status" value="1"/>
</dbReference>
<dbReference type="Proteomes" id="UP000017396">
    <property type="component" value="Chromosome"/>
</dbReference>
<feature type="signal peptide" evidence="1">
    <location>
        <begin position="1"/>
        <end position="24"/>
    </location>
</feature>
<proteinExistence type="predicted"/>
<feature type="domain" description="DUF3887" evidence="3">
    <location>
        <begin position="33"/>
        <end position="122"/>
    </location>
</feature>
<dbReference type="HOGENOM" id="CLU_033707_0_0_3"/>
<dbReference type="GO" id="GO:0052689">
    <property type="term" value="F:carboxylic ester hydrolase activity"/>
    <property type="evidence" value="ECO:0007669"/>
    <property type="project" value="TreeGrafter"/>
</dbReference>
<dbReference type="Gene3D" id="3.40.50.1820">
    <property type="entry name" value="alpha/beta hydrolase"/>
    <property type="match status" value="1"/>
</dbReference>
<name>U5QQB8_GLOK1</name>
<dbReference type="EMBL" id="CP003587">
    <property type="protein sequence ID" value="AGY59870.1"/>
    <property type="molecule type" value="Genomic_DNA"/>
</dbReference>
<keyword evidence="1" id="KW-0732">Signal</keyword>
<evidence type="ECO:0000256" key="1">
    <source>
        <dbReference type="SAM" id="SignalP"/>
    </source>
</evidence>
<evidence type="ECO:0000259" key="3">
    <source>
        <dbReference type="Pfam" id="PF13026"/>
    </source>
</evidence>
<accession>U5QQB8</accession>
<keyword evidence="4" id="KW-0378">Hydrolase</keyword>
<dbReference type="InterPro" id="IPR024981">
    <property type="entry name" value="DUF3887"/>
</dbReference>
<feature type="domain" description="Serine aminopeptidase S33" evidence="2">
    <location>
        <begin position="194"/>
        <end position="408"/>
    </location>
</feature>
<dbReference type="eggNOG" id="COG1073">
    <property type="taxonomic scope" value="Bacteria"/>
</dbReference>
<dbReference type="RefSeq" id="WP_023175182.1">
    <property type="nucleotide sequence ID" value="NC_022600.1"/>
</dbReference>
<dbReference type="InterPro" id="IPR029058">
    <property type="entry name" value="AB_hydrolase_fold"/>
</dbReference>
<reference evidence="4 5" key="1">
    <citation type="journal article" date="2013" name="PLoS ONE">
        <title>Cultivation and Complete Genome Sequencing of Gloeobacter kilaueensis sp. nov., from a Lava Cave in Kilauea Caldera, Hawai'i.</title>
        <authorList>
            <person name="Saw J.H."/>
            <person name="Schatz M."/>
            <person name="Brown M.V."/>
            <person name="Kunkel D.D."/>
            <person name="Foster J.S."/>
            <person name="Shick H."/>
            <person name="Christensen S."/>
            <person name="Hou S."/>
            <person name="Wan X."/>
            <person name="Donachie S.P."/>
        </authorList>
    </citation>
    <scope>NUCLEOTIDE SEQUENCE [LARGE SCALE GENOMIC DNA]</scope>
    <source>
        <strain evidence="5">JS</strain>
    </source>
</reference>
<sequence length="442" mass="48006">MMFKRFFWIVPVLFALAVPMAAQALPVEPAALAEQLVDQLVKQDFVAASANFDDAVKKALPPDKLAQVWKQIIDQAGPFQKRLKTTVARTGEYDGVTVTCAFEKTNLDIKVGYNSQKRVSGLFFAPAATSSLEAPNPAQPAAYREEPIELPGSGGSLPGTLTLPTGKRPFPAVVLLQGSGPADRDETVGANKPFRDLAHGLAAHQIAVLRYDRRTRVFPEQFQKSTSVTVREEVLDDARSALALLRRRTDIDSSRLFVLGHSLGGTLLPRLALEEKAVAGWIILAGSTRPLADLLIEQLTYLSSISESEAEKAQLAGLKQKAERLKDPALSPATPASELPPGAPASYWLDLRGYQPAAVAATIDKPFLILQGGRDYQVTTADFEGWKQALARRPNVRLKLYPRLNHLFIAGEGKSVPSEYLTPGHVSEEVVSDIAGWIAATR</sequence>
<dbReference type="Pfam" id="PF13026">
    <property type="entry name" value="DUF3887"/>
    <property type="match status" value="1"/>
</dbReference>
<dbReference type="Gene3D" id="3.10.450.590">
    <property type="match status" value="1"/>
</dbReference>
<evidence type="ECO:0000313" key="4">
    <source>
        <dbReference type="EMBL" id="AGY59870.1"/>
    </source>
</evidence>
<dbReference type="KEGG" id="glj:GKIL_3624"/>
<dbReference type="PANTHER" id="PTHR43265:SF1">
    <property type="entry name" value="ESTERASE ESTD"/>
    <property type="match status" value="1"/>
</dbReference>
<evidence type="ECO:0000313" key="5">
    <source>
        <dbReference type="Proteomes" id="UP000017396"/>
    </source>
</evidence>
<dbReference type="AlphaFoldDB" id="U5QQB8"/>
<dbReference type="InterPro" id="IPR053145">
    <property type="entry name" value="AB_hydrolase_Est10"/>
</dbReference>
<dbReference type="STRING" id="1183438.GKIL_3624"/>
<dbReference type="OrthoDB" id="9809549at2"/>
<protein>
    <submittedName>
        <fullName evidence="4">Dienelactone hydrolase-related enzyme</fullName>
    </submittedName>
</protein>
<dbReference type="PANTHER" id="PTHR43265">
    <property type="entry name" value="ESTERASE ESTD"/>
    <property type="match status" value="1"/>
</dbReference>
<dbReference type="Pfam" id="PF12146">
    <property type="entry name" value="Hydrolase_4"/>
    <property type="match status" value="1"/>
</dbReference>
<evidence type="ECO:0000259" key="2">
    <source>
        <dbReference type="Pfam" id="PF12146"/>
    </source>
</evidence>
<feature type="chain" id="PRO_5004664142" evidence="1">
    <location>
        <begin position="25"/>
        <end position="442"/>
    </location>
</feature>